<keyword evidence="11" id="KW-1185">Reference proteome</keyword>
<dbReference type="SUPFAM" id="SSF56112">
    <property type="entry name" value="Protein kinase-like (PK-like)"/>
    <property type="match status" value="1"/>
</dbReference>
<accession>A0A7J7MTM0</accession>
<feature type="domain" description="Protein kinase" evidence="9">
    <location>
        <begin position="1"/>
        <end position="254"/>
    </location>
</feature>
<proteinExistence type="predicted"/>
<evidence type="ECO:0000256" key="5">
    <source>
        <dbReference type="ARBA" id="ARBA00022777"/>
    </source>
</evidence>
<evidence type="ECO:0000256" key="3">
    <source>
        <dbReference type="ARBA" id="ARBA00022679"/>
    </source>
</evidence>
<dbReference type="Gene3D" id="3.30.200.20">
    <property type="entry name" value="Phosphorylase Kinase, domain 1"/>
    <property type="match status" value="1"/>
</dbReference>
<reference evidence="10 11" key="1">
    <citation type="journal article" date="2020" name="IScience">
        <title>Genome Sequencing of the Endangered Kingdonia uniflora (Circaeasteraceae, Ranunculales) Reveals Potential Mechanisms of Evolutionary Specialization.</title>
        <authorList>
            <person name="Sun Y."/>
            <person name="Deng T."/>
            <person name="Zhang A."/>
            <person name="Moore M.J."/>
            <person name="Landis J.B."/>
            <person name="Lin N."/>
            <person name="Zhang H."/>
            <person name="Zhang X."/>
            <person name="Huang J."/>
            <person name="Zhang X."/>
            <person name="Sun H."/>
            <person name="Wang H."/>
        </authorList>
    </citation>
    <scope>NUCLEOTIDE SEQUENCE [LARGE SCALE GENOMIC DNA]</scope>
    <source>
        <strain evidence="10">TB1705</strain>
        <tissue evidence="10">Leaf</tissue>
    </source>
</reference>
<dbReference type="Proteomes" id="UP000541444">
    <property type="component" value="Unassembled WGS sequence"/>
</dbReference>
<dbReference type="GO" id="GO:0005524">
    <property type="term" value="F:ATP binding"/>
    <property type="evidence" value="ECO:0007669"/>
    <property type="project" value="UniProtKB-KW"/>
</dbReference>
<keyword evidence="2" id="KW-0723">Serine/threonine-protein kinase</keyword>
<organism evidence="10 11">
    <name type="scientific">Kingdonia uniflora</name>
    <dbReference type="NCBI Taxonomy" id="39325"/>
    <lineage>
        <taxon>Eukaryota</taxon>
        <taxon>Viridiplantae</taxon>
        <taxon>Streptophyta</taxon>
        <taxon>Embryophyta</taxon>
        <taxon>Tracheophyta</taxon>
        <taxon>Spermatophyta</taxon>
        <taxon>Magnoliopsida</taxon>
        <taxon>Ranunculales</taxon>
        <taxon>Circaeasteraceae</taxon>
        <taxon>Kingdonia</taxon>
    </lineage>
</organism>
<evidence type="ECO:0000256" key="4">
    <source>
        <dbReference type="ARBA" id="ARBA00022741"/>
    </source>
</evidence>
<comment type="caution">
    <text evidence="10">The sequence shown here is derived from an EMBL/GenBank/DDBJ whole genome shotgun (WGS) entry which is preliminary data.</text>
</comment>
<evidence type="ECO:0000313" key="10">
    <source>
        <dbReference type="EMBL" id="KAF6158038.1"/>
    </source>
</evidence>
<dbReference type="InterPro" id="IPR000719">
    <property type="entry name" value="Prot_kinase_dom"/>
</dbReference>
<sequence length="254" mass="29358">MHNDSWKTWYMKETNSTSRRICFDFCRSFVVEEEEKEEALIFFKVNHGNLVRIQGFCIDPEDGNCYLVYEFVENGSLHSWLHGDRKMKKKLDWKTRLKIAIDVANSLQYTHEHTRPRVVHKDIRTSNILLNRNMRAKIANFGLAKSGFNAITTHIVGTQGYIAPEYLADRIVTTKMDVFAFGVVLLELVIGKEAVSDEGKALWMNVSAVLEGKESEKYQRMNHWMEATLLDESCSIESHECNDSRYCVFTEGSI</sequence>
<protein>
    <recommendedName>
        <fullName evidence="1">non-specific serine/threonine protein kinase</fullName>
        <ecNumber evidence="1">2.7.11.1</ecNumber>
    </recommendedName>
</protein>
<keyword evidence="6" id="KW-0067">ATP-binding</keyword>
<dbReference type="InterPro" id="IPR052611">
    <property type="entry name" value="Plant_RLK_LysM"/>
</dbReference>
<dbReference type="InterPro" id="IPR008266">
    <property type="entry name" value="Tyr_kinase_AS"/>
</dbReference>
<evidence type="ECO:0000313" key="11">
    <source>
        <dbReference type="Proteomes" id="UP000541444"/>
    </source>
</evidence>
<comment type="catalytic activity">
    <reaction evidence="7">
        <text>L-threonyl-[protein] + ATP = O-phospho-L-threonyl-[protein] + ADP + H(+)</text>
        <dbReference type="Rhea" id="RHEA:46608"/>
        <dbReference type="Rhea" id="RHEA-COMP:11060"/>
        <dbReference type="Rhea" id="RHEA-COMP:11605"/>
        <dbReference type="ChEBI" id="CHEBI:15378"/>
        <dbReference type="ChEBI" id="CHEBI:30013"/>
        <dbReference type="ChEBI" id="CHEBI:30616"/>
        <dbReference type="ChEBI" id="CHEBI:61977"/>
        <dbReference type="ChEBI" id="CHEBI:456216"/>
        <dbReference type="EC" id="2.7.11.1"/>
    </reaction>
</comment>
<dbReference type="Gene3D" id="1.10.510.10">
    <property type="entry name" value="Transferase(Phosphotransferase) domain 1"/>
    <property type="match status" value="1"/>
</dbReference>
<dbReference type="FunFam" id="1.10.510.10:FF:001023">
    <property type="entry name" value="Os07g0541700 protein"/>
    <property type="match status" value="1"/>
</dbReference>
<dbReference type="PANTHER" id="PTHR45927:SF15">
    <property type="entry name" value="SERINE_THREONINE RECEPTOR-LIKE KINASE NFP"/>
    <property type="match status" value="1"/>
</dbReference>
<dbReference type="PANTHER" id="PTHR45927">
    <property type="entry name" value="LYSM-DOMAIN RECEPTOR-LIKE KINASE-RELATED"/>
    <property type="match status" value="1"/>
</dbReference>
<dbReference type="GO" id="GO:0004674">
    <property type="term" value="F:protein serine/threonine kinase activity"/>
    <property type="evidence" value="ECO:0007669"/>
    <property type="project" value="UniProtKB-KW"/>
</dbReference>
<keyword evidence="3" id="KW-0808">Transferase</keyword>
<dbReference type="PROSITE" id="PS50011">
    <property type="entry name" value="PROTEIN_KINASE_DOM"/>
    <property type="match status" value="1"/>
</dbReference>
<dbReference type="Pfam" id="PF00069">
    <property type="entry name" value="Pkinase"/>
    <property type="match status" value="1"/>
</dbReference>
<dbReference type="InterPro" id="IPR011009">
    <property type="entry name" value="Kinase-like_dom_sf"/>
</dbReference>
<keyword evidence="5" id="KW-0418">Kinase</keyword>
<evidence type="ECO:0000256" key="7">
    <source>
        <dbReference type="ARBA" id="ARBA00047899"/>
    </source>
</evidence>
<evidence type="ECO:0000256" key="8">
    <source>
        <dbReference type="ARBA" id="ARBA00048679"/>
    </source>
</evidence>
<dbReference type="AlphaFoldDB" id="A0A7J7MTM0"/>
<evidence type="ECO:0000256" key="6">
    <source>
        <dbReference type="ARBA" id="ARBA00022840"/>
    </source>
</evidence>
<gene>
    <name evidence="10" type="ORF">GIB67_014832</name>
</gene>
<dbReference type="EMBL" id="JACGCM010001237">
    <property type="protein sequence ID" value="KAF6158038.1"/>
    <property type="molecule type" value="Genomic_DNA"/>
</dbReference>
<comment type="catalytic activity">
    <reaction evidence="8">
        <text>L-seryl-[protein] + ATP = O-phospho-L-seryl-[protein] + ADP + H(+)</text>
        <dbReference type="Rhea" id="RHEA:17989"/>
        <dbReference type="Rhea" id="RHEA-COMP:9863"/>
        <dbReference type="Rhea" id="RHEA-COMP:11604"/>
        <dbReference type="ChEBI" id="CHEBI:15378"/>
        <dbReference type="ChEBI" id="CHEBI:29999"/>
        <dbReference type="ChEBI" id="CHEBI:30616"/>
        <dbReference type="ChEBI" id="CHEBI:83421"/>
        <dbReference type="ChEBI" id="CHEBI:456216"/>
        <dbReference type="EC" id="2.7.11.1"/>
    </reaction>
</comment>
<evidence type="ECO:0000256" key="1">
    <source>
        <dbReference type="ARBA" id="ARBA00012513"/>
    </source>
</evidence>
<dbReference type="OrthoDB" id="4062651at2759"/>
<keyword evidence="4" id="KW-0547">Nucleotide-binding</keyword>
<dbReference type="PROSITE" id="PS00109">
    <property type="entry name" value="PROTEIN_KINASE_TYR"/>
    <property type="match status" value="1"/>
</dbReference>
<evidence type="ECO:0000259" key="9">
    <source>
        <dbReference type="PROSITE" id="PS50011"/>
    </source>
</evidence>
<evidence type="ECO:0000256" key="2">
    <source>
        <dbReference type="ARBA" id="ARBA00022527"/>
    </source>
</evidence>
<name>A0A7J7MTM0_9MAGN</name>
<dbReference type="EC" id="2.7.11.1" evidence="1"/>